<dbReference type="AlphaFoldDB" id="A0AAN9U2F4"/>
<keyword evidence="2" id="KW-1185">Reference proteome</keyword>
<gene>
    <name evidence="1" type="ORF">V9T40_005790</name>
</gene>
<evidence type="ECO:0000313" key="1">
    <source>
        <dbReference type="EMBL" id="KAK7604604.1"/>
    </source>
</evidence>
<accession>A0AAN9U2F4</accession>
<protein>
    <submittedName>
        <fullName evidence="1">Uncharacterized protein</fullName>
    </submittedName>
</protein>
<organism evidence="1 2">
    <name type="scientific">Parthenolecanium corni</name>
    <dbReference type="NCBI Taxonomy" id="536013"/>
    <lineage>
        <taxon>Eukaryota</taxon>
        <taxon>Metazoa</taxon>
        <taxon>Ecdysozoa</taxon>
        <taxon>Arthropoda</taxon>
        <taxon>Hexapoda</taxon>
        <taxon>Insecta</taxon>
        <taxon>Pterygota</taxon>
        <taxon>Neoptera</taxon>
        <taxon>Paraneoptera</taxon>
        <taxon>Hemiptera</taxon>
        <taxon>Sternorrhyncha</taxon>
        <taxon>Coccoidea</taxon>
        <taxon>Coccidae</taxon>
        <taxon>Parthenolecanium</taxon>
    </lineage>
</organism>
<dbReference type="Proteomes" id="UP001367676">
    <property type="component" value="Unassembled WGS sequence"/>
</dbReference>
<evidence type="ECO:0000313" key="2">
    <source>
        <dbReference type="Proteomes" id="UP001367676"/>
    </source>
</evidence>
<dbReference type="EMBL" id="JBBCAQ010000003">
    <property type="protein sequence ID" value="KAK7604604.1"/>
    <property type="molecule type" value="Genomic_DNA"/>
</dbReference>
<sequence length="442" mass="51316">MNNTKALYDKNRSSIMVHKILVNELILVHIVYGFAKLNNIVDVESINGTEFRNLGTHYERNTFEKDAEFENFVVENLLNRNLTRDDYKILTKLGLKQYFKLISAIKENKKIVVGSYVIEDSLNFTKTADDSNIIFDGVRGFSSVKIENPQVNSILDSKFEVRSVIHLPQLIFHGRLVDRNKPIQYKLEEVSYVVTEYKKVDDDFRIESIQSAEELHFNKNDLTVADEKTSNRSMDREAQQKVSGYLSDVIGFLRTSTANYWAGADNWYLRQRKDQMLDKLFKIVLKTVKTYSNLGCEMPRFTFRDQKTSTNYEMINGFLEVDGGSVRSLMKNVNENGDIEMAFPLSGSLRFYVSELNCTTSCHFYGHRFQVTKTDIRVSFVNNKIQNVQWFFEMKYAETLVDNRFKAVNNDDAFNVVLENVSKVVNDRFLVFLKSFLGPDFF</sequence>
<name>A0AAN9U2F4_9HEMI</name>
<proteinExistence type="predicted"/>
<comment type="caution">
    <text evidence="1">The sequence shown here is derived from an EMBL/GenBank/DDBJ whole genome shotgun (WGS) entry which is preliminary data.</text>
</comment>
<reference evidence="1 2" key="1">
    <citation type="submission" date="2024-03" db="EMBL/GenBank/DDBJ databases">
        <title>Adaptation during the transition from Ophiocordyceps entomopathogen to insect associate is accompanied by gene loss and intensified selection.</title>
        <authorList>
            <person name="Ward C.M."/>
            <person name="Onetto C.A."/>
            <person name="Borneman A.R."/>
        </authorList>
    </citation>
    <scope>NUCLEOTIDE SEQUENCE [LARGE SCALE GENOMIC DNA]</scope>
    <source>
        <strain evidence="1">AWRI1</strain>
        <tissue evidence="1">Single Adult Female</tissue>
    </source>
</reference>